<dbReference type="EMBL" id="CM051395">
    <property type="protein sequence ID" value="KAJ4726425.1"/>
    <property type="molecule type" value="Genomic_DNA"/>
</dbReference>
<protein>
    <submittedName>
        <fullName evidence="1">Increased DNA methylation 1</fullName>
    </submittedName>
</protein>
<sequence length="1394" mass="153594">MSCSATIEDLCDDDFEGSNNEHCIFSEVFFKNDPGCTSKRCLVTGVINFECDDSKITDISLCSNSENSSITSQSSSKNLYIEDSYNANETSGVASGLRYLPEISASVDRNDQNLSVKRMKLSVDNIPNTKPESQQVTSTALPEGGVAGTLCPPLNTVGQTSMLHLVESSSQGVTSSCYLLKQNIDSSGNVGDLGIIKHRLPSMDGHDAKEVIVGKAIASPISQESSAARLMASSPSATAAEKSGSTLCAMEGVNGFNALGLDVSNIAFKLDPKTDPRSLLQNHIVHLLTAAGWAVERRKRPSRRYMDTVYRSPEGRLFREFPKAWRVCGESLFADEYDLVLEDEGKEWADINHFCTDLFDTLMNIEKEMKKSDLVDTLAHRWCLLDPFVLVVFVDRKIGSLRKGDAVKAAQSLLIAKRDKSDPILALENADSFGTHCSPGDAPVQSEDATVATKSVLTVSEGSYHSCDVQSGNQSFSKIGKQTNDNATKCLTGLSIYTADKVGMYGVDTTNTTKSQCFEMSGGKGSNAMTSLPPCGSDSTCVQRGDRQYGVPAAPRDFNNLPQGSESASPHQDSNPNSPSCDKKISEHEMEPPKEAAGDISIHSWDEKRKICEGQNTENDENHLQGSPDDHPNCRYDSVDDYDDSNGTSLECDLPEHGFVSSGVGQQSEGIEDEGVKCIKALKLKTEDNSSAADVRVRKKTRRKSRKISEIKLTTLYQSDIQSITLVSNTELHDIDASVIQLESEEAHRQLLANARIQGSQKTSSSRGSCQHQIPKEGSKFKKIHHDCDGSKSGRKKPVTCEDDDLLVSAILKNKDYSPKKAGSNSRMKSRKLRAQKKLKNRKGGCRLLPQTVVKGSKIIKNGMWFMEGTRTILSWLIIAGVISLNDVIQYRNPKDDMVIKDGLVTTDGIICRCCNQVFSVSKFKIHAGFKPNRPCLNLVMESGKPFTLCQLQAWSDEYKSRKSRIGIGTVEFDEEDKNDDSCGHCGDGGELICCDNCPSAFHQACLSMQELPAGSWYCSNCTCWMCGDLVNDKGASSSLDALKCSQCEHKYHGACLKDKDMCKGVVSDAWFCDQSCQEVYSGLHSHIGIINHIADGFSWTLLRCIHEDQKVHSAQRFALKAECNSKLAVALTIMEECFQSMLDPRTGVDMIPHVLYNWKSDFARLNFHGFYAVVLEKDDVLISVASIRVHGKAVAEMPLIATCSNYRRKGMCRRLMTAVEEMLISFKVEKLIISAIPSLVETWTEGFGFMPMDKDEKRTLNKVNLMVFPGTVLLKKTLYKDQKADEQSASLQMNKSTELMESANEAGAKVNTAAGLQQSHFDESDVEVVAEMPKKQTECRNLQENTEEERPMQEQFSKMSCTGENLVELVCNVELDEIQLSSDKQAEEKLSVE</sequence>
<gene>
    <name evidence="1" type="ORF">OWV82_005135</name>
</gene>
<evidence type="ECO:0000313" key="1">
    <source>
        <dbReference type="EMBL" id="KAJ4726425.1"/>
    </source>
</evidence>
<reference evidence="1 2" key="1">
    <citation type="journal article" date="2023" name="Science">
        <title>Complex scaffold remodeling in plant triterpene biosynthesis.</title>
        <authorList>
            <person name="De La Pena R."/>
            <person name="Hodgson H."/>
            <person name="Liu J.C."/>
            <person name="Stephenson M.J."/>
            <person name="Martin A.C."/>
            <person name="Owen C."/>
            <person name="Harkess A."/>
            <person name="Leebens-Mack J."/>
            <person name="Jimenez L.E."/>
            <person name="Osbourn A."/>
            <person name="Sattely E.S."/>
        </authorList>
    </citation>
    <scope>NUCLEOTIDE SEQUENCE [LARGE SCALE GENOMIC DNA]</scope>
    <source>
        <strain evidence="2">cv. JPN11</strain>
        <tissue evidence="1">Leaf</tissue>
    </source>
</reference>
<organism evidence="1 2">
    <name type="scientific">Melia azedarach</name>
    <name type="common">Chinaberry tree</name>
    <dbReference type="NCBI Taxonomy" id="155640"/>
    <lineage>
        <taxon>Eukaryota</taxon>
        <taxon>Viridiplantae</taxon>
        <taxon>Streptophyta</taxon>
        <taxon>Embryophyta</taxon>
        <taxon>Tracheophyta</taxon>
        <taxon>Spermatophyta</taxon>
        <taxon>Magnoliopsida</taxon>
        <taxon>eudicotyledons</taxon>
        <taxon>Gunneridae</taxon>
        <taxon>Pentapetalae</taxon>
        <taxon>rosids</taxon>
        <taxon>malvids</taxon>
        <taxon>Sapindales</taxon>
        <taxon>Meliaceae</taxon>
        <taxon>Melia</taxon>
    </lineage>
</organism>
<comment type="caution">
    <text evidence="1">The sequence shown here is derived from an EMBL/GenBank/DDBJ whole genome shotgun (WGS) entry which is preliminary data.</text>
</comment>
<accession>A0ACC1YRT1</accession>
<proteinExistence type="predicted"/>
<name>A0ACC1YRT1_MELAZ</name>
<keyword evidence="2" id="KW-1185">Reference proteome</keyword>
<evidence type="ECO:0000313" key="2">
    <source>
        <dbReference type="Proteomes" id="UP001164539"/>
    </source>
</evidence>
<dbReference type="Proteomes" id="UP001164539">
    <property type="component" value="Chromosome 2"/>
</dbReference>